<gene>
    <name evidence="1" type="ORF">EHS25_008137</name>
</gene>
<accession>A0A427YNI7</accession>
<proteinExistence type="predicted"/>
<dbReference type="EMBL" id="RSCD01000005">
    <property type="protein sequence ID" value="RSH92692.1"/>
    <property type="molecule type" value="Genomic_DNA"/>
</dbReference>
<evidence type="ECO:0000313" key="2">
    <source>
        <dbReference type="Proteomes" id="UP000279259"/>
    </source>
</evidence>
<organism evidence="1 2">
    <name type="scientific">Saitozyma podzolica</name>
    <dbReference type="NCBI Taxonomy" id="1890683"/>
    <lineage>
        <taxon>Eukaryota</taxon>
        <taxon>Fungi</taxon>
        <taxon>Dikarya</taxon>
        <taxon>Basidiomycota</taxon>
        <taxon>Agaricomycotina</taxon>
        <taxon>Tremellomycetes</taxon>
        <taxon>Tremellales</taxon>
        <taxon>Trimorphomycetaceae</taxon>
        <taxon>Saitozyma</taxon>
    </lineage>
</organism>
<dbReference type="AlphaFoldDB" id="A0A427YNI7"/>
<evidence type="ECO:0000313" key="1">
    <source>
        <dbReference type="EMBL" id="RSH92692.1"/>
    </source>
</evidence>
<dbReference type="OrthoDB" id="9895617at2759"/>
<name>A0A427YNI7_9TREE</name>
<dbReference type="PANTHER" id="PTHR37450">
    <property type="entry name" value="CIPC PROTEIN"/>
    <property type="match status" value="1"/>
</dbReference>
<reference evidence="1 2" key="1">
    <citation type="submission" date="2018-11" db="EMBL/GenBank/DDBJ databases">
        <title>Genome sequence of Saitozyma podzolica DSM 27192.</title>
        <authorList>
            <person name="Aliyu H."/>
            <person name="Gorte O."/>
            <person name="Ochsenreither K."/>
        </authorList>
    </citation>
    <scope>NUCLEOTIDE SEQUENCE [LARGE SCALE GENOMIC DNA]</scope>
    <source>
        <strain evidence="1 2">DSM 27192</strain>
    </source>
</reference>
<dbReference type="Proteomes" id="UP000279259">
    <property type="component" value="Unassembled WGS sequence"/>
</dbReference>
<dbReference type="Pfam" id="PF12585">
    <property type="entry name" value="DUF3759"/>
    <property type="match status" value="1"/>
</dbReference>
<protein>
    <submittedName>
        <fullName evidence="1">Uncharacterized protein</fullName>
    </submittedName>
</protein>
<dbReference type="STRING" id="1890683.A0A427YNI7"/>
<keyword evidence="2" id="KW-1185">Reference proteome</keyword>
<dbReference type="InterPro" id="IPR022234">
    <property type="entry name" value="DUF3759"/>
</dbReference>
<sequence>MLFSKIKAKLHLSHPLAQQRDEFLAVGPDTPIEKKSHFTSDVVGAAAAFEAWKLFEKHDMHQEGGKVAHARGKEVIGALAAAQVIKLVDERKIPFTQSRSNLLTTREESEKDKKKFIGAVQAQAKCDAKRALRESGFYESRELEAPEADELAGHKAV</sequence>
<dbReference type="PANTHER" id="PTHR37450:SF1">
    <property type="entry name" value="CIPC PROTEIN"/>
    <property type="match status" value="1"/>
</dbReference>
<comment type="caution">
    <text evidence="1">The sequence shown here is derived from an EMBL/GenBank/DDBJ whole genome shotgun (WGS) entry which is preliminary data.</text>
</comment>